<proteinExistence type="predicted"/>
<gene>
    <name evidence="2" type="ORF">KUTeg_016488</name>
</gene>
<dbReference type="EMBL" id="JARBDR010000813">
    <property type="protein sequence ID" value="KAJ8305943.1"/>
    <property type="molecule type" value="Genomic_DNA"/>
</dbReference>
<accession>A0ABQ9EL00</accession>
<evidence type="ECO:0000313" key="3">
    <source>
        <dbReference type="Proteomes" id="UP001217089"/>
    </source>
</evidence>
<evidence type="ECO:0000259" key="1">
    <source>
        <dbReference type="Pfam" id="PF25898"/>
    </source>
</evidence>
<evidence type="ECO:0000313" key="2">
    <source>
        <dbReference type="EMBL" id="KAJ8305943.1"/>
    </source>
</evidence>
<dbReference type="Pfam" id="PF25898">
    <property type="entry name" value="LolA_2nd_metazoa"/>
    <property type="match status" value="1"/>
</dbReference>
<comment type="caution">
    <text evidence="2">The sequence shown here is derived from an EMBL/GenBank/DDBJ whole genome shotgun (WGS) entry which is preliminary data.</text>
</comment>
<feature type="domain" description="LolA-like" evidence="1">
    <location>
        <begin position="227"/>
        <end position="265"/>
    </location>
</feature>
<reference evidence="2 3" key="1">
    <citation type="submission" date="2022-12" db="EMBL/GenBank/DDBJ databases">
        <title>Chromosome-level genome of Tegillarca granosa.</title>
        <authorList>
            <person name="Kim J."/>
        </authorList>
    </citation>
    <scope>NUCLEOTIDE SEQUENCE [LARGE SCALE GENOMIC DNA]</scope>
    <source>
        <strain evidence="2">Teg-2019</strain>
        <tissue evidence="2">Adductor muscle</tissue>
    </source>
</reference>
<dbReference type="PANTHER" id="PTHR36902:SF1">
    <property type="entry name" value="ENRICHED IN SURFACE-LABELED PROTEOME PROTEIN 9"/>
    <property type="match status" value="1"/>
</dbReference>
<dbReference type="PANTHER" id="PTHR36902">
    <property type="entry name" value="ENRICHED IN SURFACE-LABELED PROTEOME PROTEIN 9"/>
    <property type="match status" value="1"/>
</dbReference>
<dbReference type="Proteomes" id="UP001217089">
    <property type="component" value="Unassembled WGS sequence"/>
</dbReference>
<organism evidence="2 3">
    <name type="scientific">Tegillarca granosa</name>
    <name type="common">Malaysian cockle</name>
    <name type="synonym">Anadara granosa</name>
    <dbReference type="NCBI Taxonomy" id="220873"/>
    <lineage>
        <taxon>Eukaryota</taxon>
        <taxon>Metazoa</taxon>
        <taxon>Spiralia</taxon>
        <taxon>Lophotrochozoa</taxon>
        <taxon>Mollusca</taxon>
        <taxon>Bivalvia</taxon>
        <taxon>Autobranchia</taxon>
        <taxon>Pteriomorphia</taxon>
        <taxon>Arcoida</taxon>
        <taxon>Arcoidea</taxon>
        <taxon>Arcidae</taxon>
        <taxon>Tegillarca</taxon>
    </lineage>
</organism>
<keyword evidence="3" id="KW-1185">Reference proteome</keyword>
<sequence length="274" mass="30690">SKGPSLPHILERFTSNIEINIVDKNLTIDAIWYFDSYKNVVALKTTKFGINTKAIYNYPTNEVFIITEDNVCTVSNLTSRPETALFGIDSSDGYYHVMSSNYALKFGKQFNENIAVVPPFSMVNDIVYIGPDTVRGINVDHWRSCLYWPQGKANFTVDYYFSNTIMPLYTGQSSWNTSSASISSPVRADVSGIQQNSDGSTSNFHHVYDFFAFRLGIEDGSVFQTGPGIICPGRVNTQKIPSLPKQFYYRQEIAVPEVGLVTYADYCLTCKTIG</sequence>
<name>A0ABQ9EL00_TEGGR</name>
<feature type="non-terminal residue" evidence="2">
    <location>
        <position position="1"/>
    </location>
</feature>
<protein>
    <recommendedName>
        <fullName evidence="1">LolA-like domain-containing protein</fullName>
    </recommendedName>
</protein>
<dbReference type="InterPro" id="IPR058831">
    <property type="entry name" value="LolA-like_dom_2nd"/>
</dbReference>